<feature type="transmembrane region" description="Helical" evidence="1">
    <location>
        <begin position="130"/>
        <end position="150"/>
    </location>
</feature>
<name>A0A1W2FQH9_KIBAR</name>
<feature type="transmembrane region" description="Helical" evidence="1">
    <location>
        <begin position="39"/>
        <end position="59"/>
    </location>
</feature>
<dbReference type="InterPro" id="IPR011701">
    <property type="entry name" value="MFS"/>
</dbReference>
<feature type="transmembrane region" description="Helical" evidence="1">
    <location>
        <begin position="197"/>
        <end position="219"/>
    </location>
</feature>
<accession>A0A1W2FQH9</accession>
<dbReference type="PANTHER" id="PTHR23523:SF2">
    <property type="entry name" value="2-NITROIMIDAZOLE TRANSPORTER"/>
    <property type="match status" value="1"/>
</dbReference>
<evidence type="ECO:0000313" key="3">
    <source>
        <dbReference type="Proteomes" id="UP000192674"/>
    </source>
</evidence>
<gene>
    <name evidence="2" type="ORF">SAMN05661093_08369</name>
</gene>
<keyword evidence="1" id="KW-1133">Transmembrane helix</keyword>
<feature type="transmembrane region" description="Helical" evidence="1">
    <location>
        <begin position="288"/>
        <end position="308"/>
    </location>
</feature>
<proteinExistence type="predicted"/>
<dbReference type="Pfam" id="PF07690">
    <property type="entry name" value="MFS_1"/>
    <property type="match status" value="1"/>
</dbReference>
<dbReference type="AlphaFoldDB" id="A0A1W2FQH9"/>
<keyword evidence="3" id="KW-1185">Reference proteome</keyword>
<feature type="transmembrane region" description="Helical" evidence="1">
    <location>
        <begin position="231"/>
        <end position="255"/>
    </location>
</feature>
<organism evidence="2 3">
    <name type="scientific">Kibdelosporangium aridum</name>
    <dbReference type="NCBI Taxonomy" id="2030"/>
    <lineage>
        <taxon>Bacteria</taxon>
        <taxon>Bacillati</taxon>
        <taxon>Actinomycetota</taxon>
        <taxon>Actinomycetes</taxon>
        <taxon>Pseudonocardiales</taxon>
        <taxon>Pseudonocardiaceae</taxon>
        <taxon>Kibdelosporangium</taxon>
    </lineage>
</organism>
<keyword evidence="1" id="KW-0812">Transmembrane</keyword>
<feature type="transmembrane region" description="Helical" evidence="1">
    <location>
        <begin position="156"/>
        <end position="176"/>
    </location>
</feature>
<dbReference type="SUPFAM" id="SSF103473">
    <property type="entry name" value="MFS general substrate transporter"/>
    <property type="match status" value="1"/>
</dbReference>
<dbReference type="PANTHER" id="PTHR23523">
    <property type="match status" value="1"/>
</dbReference>
<dbReference type="GO" id="GO:0022857">
    <property type="term" value="F:transmembrane transporter activity"/>
    <property type="evidence" value="ECO:0007669"/>
    <property type="project" value="InterPro"/>
</dbReference>
<protein>
    <submittedName>
        <fullName evidence="2">MFS transporter, CP family, cyanate transporter</fullName>
    </submittedName>
</protein>
<dbReference type="Proteomes" id="UP000192674">
    <property type="component" value="Unassembled WGS sequence"/>
</dbReference>
<feature type="transmembrane region" description="Helical" evidence="1">
    <location>
        <begin position="353"/>
        <end position="372"/>
    </location>
</feature>
<feature type="transmembrane region" description="Helical" evidence="1">
    <location>
        <begin position="329"/>
        <end position="347"/>
    </location>
</feature>
<dbReference type="InterPro" id="IPR052524">
    <property type="entry name" value="MFS_Cyanate_Porter"/>
</dbReference>
<dbReference type="Gene3D" id="1.20.1250.20">
    <property type="entry name" value="MFS general substrate transporter like domains"/>
    <property type="match status" value="1"/>
</dbReference>
<reference evidence="2 3" key="1">
    <citation type="submission" date="2017-04" db="EMBL/GenBank/DDBJ databases">
        <authorList>
            <person name="Afonso C.L."/>
            <person name="Miller P.J."/>
            <person name="Scott M.A."/>
            <person name="Spackman E."/>
            <person name="Goraichik I."/>
            <person name="Dimitrov K.M."/>
            <person name="Suarez D.L."/>
            <person name="Swayne D.E."/>
        </authorList>
    </citation>
    <scope>NUCLEOTIDE SEQUENCE [LARGE SCALE GENOMIC DNA]</scope>
    <source>
        <strain evidence="2 3">DSM 43828</strain>
    </source>
</reference>
<feature type="transmembrane region" description="Helical" evidence="1">
    <location>
        <begin position="262"/>
        <end position="282"/>
    </location>
</feature>
<keyword evidence="1" id="KW-0472">Membrane</keyword>
<dbReference type="RefSeq" id="WP_327224499.1">
    <property type="nucleotide sequence ID" value="NZ_FWXV01000010.1"/>
</dbReference>
<dbReference type="InterPro" id="IPR036259">
    <property type="entry name" value="MFS_trans_sf"/>
</dbReference>
<feature type="transmembrane region" description="Helical" evidence="1">
    <location>
        <begin position="71"/>
        <end position="90"/>
    </location>
</feature>
<evidence type="ECO:0000256" key="1">
    <source>
        <dbReference type="SAM" id="Phobius"/>
    </source>
</evidence>
<evidence type="ECO:0000313" key="2">
    <source>
        <dbReference type="EMBL" id="SMD24229.1"/>
    </source>
</evidence>
<feature type="transmembrane region" description="Helical" evidence="1">
    <location>
        <begin position="96"/>
        <end position="118"/>
    </location>
</feature>
<sequence length="422" mass="43906">MKQAAPVSTAVVFLLALNLRPAVTSLGAALEDVSAEPGMTAAIGAVLVALPLWASGIGGWGTPWLRKRAGIHHAVTCSLIILGISLVLRVQGGSELLLAGTLLACLAIAVVGTVLPVLVQPASSGTRATYTLALGAGSTMGALVTPTLVAAFSWQFALACWALLAAVTVHVWQSAPRSSMVFAHSALSPRKLFHSRAAWHLTVYFGLVSTLTFLVMGWLPVILRDAGLPASTAGFCLALSMAMGLPMMWLVPFCVHKWRRQWILVVLLVAVNAVGVVGLLVAPAFLPWVWSIGLGIGMGGLAMALTLISVRTAGNADVTTALSGMVQGLGYFIAGVGALACGLVHSITDGWTAPLVMALVVLCGQIWCGVRVTRQVVIAPKPQPQPQPSTMVAVDLPPEPAIPLPRLPIVPAQHTERVGQEG</sequence>
<dbReference type="EMBL" id="FWXV01000010">
    <property type="protein sequence ID" value="SMD24229.1"/>
    <property type="molecule type" value="Genomic_DNA"/>
</dbReference>